<dbReference type="GO" id="GO:0043190">
    <property type="term" value="C:ATP-binding cassette (ABC) transporter complex"/>
    <property type="evidence" value="ECO:0007669"/>
    <property type="project" value="InterPro"/>
</dbReference>
<dbReference type="PROSITE" id="PS50928">
    <property type="entry name" value="ABC_TM1"/>
    <property type="match status" value="1"/>
</dbReference>
<reference evidence="11" key="1">
    <citation type="submission" date="2021-01" db="EMBL/GenBank/DDBJ databases">
        <title>Genome seq and assembly of Tabrizicola sp. KVB23.</title>
        <authorList>
            <person name="Chhetri G."/>
        </authorList>
    </citation>
    <scope>NUCLEOTIDE SEQUENCE</scope>
    <source>
        <strain evidence="11">KVB23</strain>
    </source>
</reference>
<dbReference type="RefSeq" id="WP_202662734.1">
    <property type="nucleotide sequence ID" value="NZ_JAESVP010000016.1"/>
</dbReference>
<comment type="subcellular location">
    <subcellularLocation>
        <location evidence="1">Cell inner membrane</location>
        <topology evidence="1">Multi-pass membrane protein</topology>
    </subcellularLocation>
    <subcellularLocation>
        <location evidence="9">Cell membrane</location>
        <topology evidence="9">Multi-pass membrane protein</topology>
    </subcellularLocation>
</comment>
<feature type="transmembrane region" description="Helical" evidence="9">
    <location>
        <begin position="115"/>
        <end position="137"/>
    </location>
</feature>
<feature type="transmembrane region" description="Helical" evidence="9">
    <location>
        <begin position="355"/>
        <end position="374"/>
    </location>
</feature>
<evidence type="ECO:0000256" key="5">
    <source>
        <dbReference type="ARBA" id="ARBA00022692"/>
    </source>
</evidence>
<feature type="transmembrane region" description="Helical" evidence="9">
    <location>
        <begin position="20"/>
        <end position="42"/>
    </location>
</feature>
<keyword evidence="5 9" id="KW-0812">Transmembrane</keyword>
<evidence type="ECO:0000256" key="1">
    <source>
        <dbReference type="ARBA" id="ARBA00004429"/>
    </source>
</evidence>
<evidence type="ECO:0000256" key="7">
    <source>
        <dbReference type="ARBA" id="ARBA00022989"/>
    </source>
</evidence>
<evidence type="ECO:0000256" key="2">
    <source>
        <dbReference type="ARBA" id="ARBA00010072"/>
    </source>
</evidence>
<dbReference type="EMBL" id="JAESVP010000016">
    <property type="protein sequence ID" value="MBL4930167.1"/>
    <property type="molecule type" value="Genomic_DNA"/>
</dbReference>
<evidence type="ECO:0000313" key="11">
    <source>
        <dbReference type="EMBL" id="MBL4930167.1"/>
    </source>
</evidence>
<keyword evidence="8 9" id="KW-0472">Membrane</keyword>
<keyword evidence="12" id="KW-1185">Reference proteome</keyword>
<name>A0A8J7SW38_9RHOB</name>
<dbReference type="NCBIfam" id="TIGR01726">
    <property type="entry name" value="HEQRo_perm_3TM"/>
    <property type="match status" value="1"/>
</dbReference>
<evidence type="ECO:0000256" key="4">
    <source>
        <dbReference type="ARBA" id="ARBA00022475"/>
    </source>
</evidence>
<keyword evidence="6" id="KW-0029">Amino-acid transport</keyword>
<feature type="transmembrane region" description="Helical" evidence="9">
    <location>
        <begin position="207"/>
        <end position="226"/>
    </location>
</feature>
<feature type="transmembrane region" description="Helical" evidence="9">
    <location>
        <begin position="255"/>
        <end position="274"/>
    </location>
</feature>
<dbReference type="PANTHER" id="PTHR30614:SF37">
    <property type="entry name" value="AMINO-ACID ABC TRANSPORTER PERMEASE PROTEIN YHDX-RELATED"/>
    <property type="match status" value="1"/>
</dbReference>
<keyword evidence="4" id="KW-1003">Cell membrane</keyword>
<dbReference type="Pfam" id="PF00528">
    <property type="entry name" value="BPD_transp_1"/>
    <property type="match status" value="1"/>
</dbReference>
<dbReference type="SUPFAM" id="SSF161098">
    <property type="entry name" value="MetI-like"/>
    <property type="match status" value="2"/>
</dbReference>
<sequence>MSPLPFWRSRSVRRIAVQTAFIAILVAGLGLAIVTAHINLAAQNMTSGFAFLTKSTAWEMNFALLPVSRDDPYWWFMLMGVLNTLFMGVIGLSGATAIGLVVGLMRSGRNPAARLLGTIYIEVFRNLPLIVQLYFWYAVATSLPGPRQALQAHGFLASSRGIYTPGLGVSYGAAVQMLTALAVGGLAAVWFVTAQRFRKVERPARRAGLWAILGVTLATCILAAVLGHEPGTLWITTPELAGLSIKGGVRIQPEILSLALAIMLYGGAYVGEIVRGGFKAVGRGQIEAARALGLTNWQVFARVRMPLAFRAMLPILINQYVWLIKATTLGIAVGFSDFFMVIATSITHSGQTLELIGILMAGFLCINFTLAAVLNRLNRAIALKGNLVGVAT</sequence>
<gene>
    <name evidence="11" type="ORF">JI744_18870</name>
</gene>
<evidence type="ECO:0000313" key="12">
    <source>
        <dbReference type="Proteomes" id="UP000619033"/>
    </source>
</evidence>
<feature type="transmembrane region" description="Helical" evidence="9">
    <location>
        <begin position="73"/>
        <end position="103"/>
    </location>
</feature>
<organism evidence="11 12">
    <name type="scientific">Fuscibacter oryzae</name>
    <dbReference type="NCBI Taxonomy" id="2803939"/>
    <lineage>
        <taxon>Bacteria</taxon>
        <taxon>Pseudomonadati</taxon>
        <taxon>Pseudomonadota</taxon>
        <taxon>Alphaproteobacteria</taxon>
        <taxon>Rhodobacterales</taxon>
        <taxon>Paracoccaceae</taxon>
        <taxon>Fuscibacter</taxon>
    </lineage>
</organism>
<evidence type="ECO:0000256" key="8">
    <source>
        <dbReference type="ARBA" id="ARBA00023136"/>
    </source>
</evidence>
<comment type="caution">
    <text evidence="11">The sequence shown here is derived from an EMBL/GenBank/DDBJ whole genome shotgun (WGS) entry which is preliminary data.</text>
</comment>
<dbReference type="Proteomes" id="UP000619033">
    <property type="component" value="Unassembled WGS sequence"/>
</dbReference>
<dbReference type="CDD" id="cd06261">
    <property type="entry name" value="TM_PBP2"/>
    <property type="match status" value="1"/>
</dbReference>
<evidence type="ECO:0000259" key="10">
    <source>
        <dbReference type="PROSITE" id="PS50928"/>
    </source>
</evidence>
<feature type="domain" description="ABC transmembrane type-1" evidence="10">
    <location>
        <begin position="81"/>
        <end position="374"/>
    </location>
</feature>
<dbReference type="GO" id="GO:0006865">
    <property type="term" value="P:amino acid transport"/>
    <property type="evidence" value="ECO:0007669"/>
    <property type="project" value="UniProtKB-KW"/>
</dbReference>
<accession>A0A8J7SW38</accession>
<dbReference type="InterPro" id="IPR043429">
    <property type="entry name" value="ArtM/GltK/GlnP/TcyL/YhdX-like"/>
</dbReference>
<dbReference type="InterPro" id="IPR035906">
    <property type="entry name" value="MetI-like_sf"/>
</dbReference>
<dbReference type="Gene3D" id="1.10.3720.10">
    <property type="entry name" value="MetI-like"/>
    <property type="match status" value="2"/>
</dbReference>
<comment type="similarity">
    <text evidence="2">Belongs to the binding-protein-dependent transport system permease family. HisMQ subfamily.</text>
</comment>
<evidence type="ECO:0000256" key="6">
    <source>
        <dbReference type="ARBA" id="ARBA00022970"/>
    </source>
</evidence>
<dbReference type="InterPro" id="IPR000515">
    <property type="entry name" value="MetI-like"/>
</dbReference>
<dbReference type="GO" id="GO:0022857">
    <property type="term" value="F:transmembrane transporter activity"/>
    <property type="evidence" value="ECO:0007669"/>
    <property type="project" value="InterPro"/>
</dbReference>
<feature type="transmembrane region" description="Helical" evidence="9">
    <location>
        <begin position="173"/>
        <end position="195"/>
    </location>
</feature>
<dbReference type="InterPro" id="IPR010065">
    <property type="entry name" value="AA_ABC_transptr_permease_3TM"/>
</dbReference>
<feature type="transmembrane region" description="Helical" evidence="9">
    <location>
        <begin position="320"/>
        <end position="343"/>
    </location>
</feature>
<protein>
    <submittedName>
        <fullName evidence="11">ABC transporter permease subunit</fullName>
    </submittedName>
</protein>
<evidence type="ECO:0000256" key="9">
    <source>
        <dbReference type="RuleBase" id="RU363032"/>
    </source>
</evidence>
<keyword evidence="7 9" id="KW-1133">Transmembrane helix</keyword>
<dbReference type="AlphaFoldDB" id="A0A8J7SW38"/>
<proteinExistence type="inferred from homology"/>
<keyword evidence="3 9" id="KW-0813">Transport</keyword>
<evidence type="ECO:0000256" key="3">
    <source>
        <dbReference type="ARBA" id="ARBA00022448"/>
    </source>
</evidence>
<dbReference type="PANTHER" id="PTHR30614">
    <property type="entry name" value="MEMBRANE COMPONENT OF AMINO ACID ABC TRANSPORTER"/>
    <property type="match status" value="1"/>
</dbReference>